<reference evidence="1" key="1">
    <citation type="submission" date="2020-12" db="EMBL/GenBank/DDBJ databases">
        <title>Sedimentitalea sp. nov., isolated from sand in Incheon.</title>
        <authorList>
            <person name="Kim W."/>
        </authorList>
    </citation>
    <scope>NUCLEOTIDE SEQUENCE</scope>
    <source>
        <strain evidence="1">CAU 1593</strain>
    </source>
</reference>
<evidence type="ECO:0000313" key="2">
    <source>
        <dbReference type="Proteomes" id="UP000619079"/>
    </source>
</evidence>
<protein>
    <submittedName>
        <fullName evidence="1">OmpH family outer membrane protein</fullName>
    </submittedName>
</protein>
<proteinExistence type="predicted"/>
<gene>
    <name evidence="1" type="ORF">JF290_08230</name>
</gene>
<dbReference type="SUPFAM" id="SSF111384">
    <property type="entry name" value="OmpH-like"/>
    <property type="match status" value="1"/>
</dbReference>
<accession>A0A8J7J9H9</accession>
<keyword evidence="2" id="KW-1185">Reference proteome</keyword>
<dbReference type="Pfam" id="PF03938">
    <property type="entry name" value="OmpH"/>
    <property type="match status" value="1"/>
</dbReference>
<comment type="caution">
    <text evidence="1">The sequence shown here is derived from an EMBL/GenBank/DDBJ whole genome shotgun (WGS) entry which is preliminary data.</text>
</comment>
<dbReference type="SMART" id="SM00935">
    <property type="entry name" value="OmpH"/>
    <property type="match status" value="1"/>
</dbReference>
<dbReference type="Gene3D" id="3.30.910.20">
    <property type="entry name" value="Skp domain"/>
    <property type="match status" value="1"/>
</dbReference>
<dbReference type="Proteomes" id="UP000619079">
    <property type="component" value="Unassembled WGS sequence"/>
</dbReference>
<dbReference type="InterPro" id="IPR005632">
    <property type="entry name" value="Chaperone_Skp"/>
</dbReference>
<evidence type="ECO:0000313" key="1">
    <source>
        <dbReference type="EMBL" id="MBJ6371513.1"/>
    </source>
</evidence>
<sequence length="176" mass="19418">MAYLALVLGAGTVPAQELGLPDSPILTISSERMYAESAFGKRVAREIEDGSATLAAENRRIEEELGAEEKRLTELRPTMDPAEFRALADEFDRRVQTVRREQDAKARALVQRSEEKQVEFLRAARPILAELMRESGASVVLERSSVFLSQTAIDMTDVAISRLDSILGEGPPDADE</sequence>
<dbReference type="InterPro" id="IPR024930">
    <property type="entry name" value="Skp_dom_sf"/>
</dbReference>
<dbReference type="GO" id="GO:0051082">
    <property type="term" value="F:unfolded protein binding"/>
    <property type="evidence" value="ECO:0007669"/>
    <property type="project" value="InterPro"/>
</dbReference>
<organism evidence="1 2">
    <name type="scientific">Sedimentitalea arenosa</name>
    <dbReference type="NCBI Taxonomy" id="2798803"/>
    <lineage>
        <taxon>Bacteria</taxon>
        <taxon>Pseudomonadati</taxon>
        <taxon>Pseudomonadota</taxon>
        <taxon>Alphaproteobacteria</taxon>
        <taxon>Rhodobacterales</taxon>
        <taxon>Paracoccaceae</taxon>
        <taxon>Sedimentitalea</taxon>
    </lineage>
</organism>
<dbReference type="RefSeq" id="WP_199024380.1">
    <property type="nucleotide sequence ID" value="NZ_JAELVR010000005.1"/>
</dbReference>
<dbReference type="AlphaFoldDB" id="A0A8J7J9H9"/>
<name>A0A8J7J9H9_9RHOB</name>
<dbReference type="EMBL" id="JAELVR010000005">
    <property type="protein sequence ID" value="MBJ6371513.1"/>
    <property type="molecule type" value="Genomic_DNA"/>
</dbReference>